<accession>A0ABW6BDG6</accession>
<protein>
    <submittedName>
        <fullName evidence="1">Uncharacterized protein</fullName>
    </submittedName>
</protein>
<proteinExistence type="predicted"/>
<dbReference type="RefSeq" id="WP_320184032.1">
    <property type="nucleotide sequence ID" value="NZ_CP138332.1"/>
</dbReference>
<keyword evidence="2" id="KW-1185">Reference proteome</keyword>
<evidence type="ECO:0000313" key="1">
    <source>
        <dbReference type="EMBL" id="MFD2966241.1"/>
    </source>
</evidence>
<dbReference type="Proteomes" id="UP001597525">
    <property type="component" value="Unassembled WGS sequence"/>
</dbReference>
<organism evidence="1 2">
    <name type="scientific">Sphingobacterium bambusae</name>
    <dbReference type="NCBI Taxonomy" id="662858"/>
    <lineage>
        <taxon>Bacteria</taxon>
        <taxon>Pseudomonadati</taxon>
        <taxon>Bacteroidota</taxon>
        <taxon>Sphingobacteriia</taxon>
        <taxon>Sphingobacteriales</taxon>
        <taxon>Sphingobacteriaceae</taxon>
        <taxon>Sphingobacterium</taxon>
    </lineage>
</organism>
<sequence>MERFEKDNIPPQIRGKKLDITKQRLFRDPLKLKATFTEARNRLLHINNWADLVAGASSTFYLLDKTGQEVSRIAKEGDYVKIDIPGPGPAHGNGFDWVTITKIDERLEELYVMLTLKPAPPPDKPDSGKVAHFFKANASTTLVVKVEDEKLTVIYAGRNEEINRENDRSLDNIRNMFVGLGAKLGLSHPQWEKLVLGILGSEN</sequence>
<evidence type="ECO:0000313" key="2">
    <source>
        <dbReference type="Proteomes" id="UP001597525"/>
    </source>
</evidence>
<comment type="caution">
    <text evidence="1">The sequence shown here is derived from an EMBL/GenBank/DDBJ whole genome shotgun (WGS) entry which is preliminary data.</text>
</comment>
<reference evidence="2" key="1">
    <citation type="journal article" date="2019" name="Int. J. Syst. Evol. Microbiol.">
        <title>The Global Catalogue of Microorganisms (GCM) 10K type strain sequencing project: providing services to taxonomists for standard genome sequencing and annotation.</title>
        <authorList>
            <consortium name="The Broad Institute Genomics Platform"/>
            <consortium name="The Broad Institute Genome Sequencing Center for Infectious Disease"/>
            <person name="Wu L."/>
            <person name="Ma J."/>
        </authorList>
    </citation>
    <scope>NUCLEOTIDE SEQUENCE [LARGE SCALE GENOMIC DNA]</scope>
    <source>
        <strain evidence="2">KCTC 22814</strain>
    </source>
</reference>
<name>A0ABW6BDG6_9SPHI</name>
<dbReference type="EMBL" id="JBHUPB010000003">
    <property type="protein sequence ID" value="MFD2966241.1"/>
    <property type="molecule type" value="Genomic_DNA"/>
</dbReference>
<gene>
    <name evidence="1" type="ORF">ACFS7Y_02530</name>
</gene>